<evidence type="ECO:0000256" key="1">
    <source>
        <dbReference type="ARBA" id="ARBA00000847"/>
    </source>
</evidence>
<dbReference type="Proteomes" id="UP001319080">
    <property type="component" value="Unassembled WGS sequence"/>
</dbReference>
<dbReference type="RefSeq" id="WP_254087542.1">
    <property type="nucleotide sequence ID" value="NZ_JAHESE010000046.1"/>
</dbReference>
<keyword evidence="13" id="KW-1185">Reference proteome</keyword>
<dbReference type="Pfam" id="PF00293">
    <property type="entry name" value="NUDIX"/>
    <property type="match status" value="1"/>
</dbReference>
<dbReference type="PANTHER" id="PTHR11839:SF18">
    <property type="entry name" value="NUDIX HYDROLASE DOMAIN-CONTAINING PROTEIN"/>
    <property type="match status" value="1"/>
</dbReference>
<dbReference type="InterPro" id="IPR000086">
    <property type="entry name" value="NUDIX_hydrolase_dom"/>
</dbReference>
<dbReference type="GO" id="GO:0046872">
    <property type="term" value="F:metal ion binding"/>
    <property type="evidence" value="ECO:0007669"/>
    <property type="project" value="UniProtKB-KW"/>
</dbReference>
<evidence type="ECO:0000313" key="12">
    <source>
        <dbReference type="EMBL" id="MBT1711974.1"/>
    </source>
</evidence>
<evidence type="ECO:0000256" key="6">
    <source>
        <dbReference type="ARBA" id="ARBA00022801"/>
    </source>
</evidence>
<accession>A0AAP2GTA3</accession>
<evidence type="ECO:0000259" key="11">
    <source>
        <dbReference type="PROSITE" id="PS51462"/>
    </source>
</evidence>
<sequence length="188" mass="21211">MKIEKEEVLLREGIVVEKATVRDDENNVFPRYRVNRPDVAAVLLFNTDTQKIILTRQFRYAVAVKMPESILEIVAGRLDAGETPEAAALRETEEEAGYRIRPEQLSLLVSCFASPGYSSERLNIYYAAVTDADKLKDGGGGLKSEHEHIELVELTTAEFRHLLQEGGIQDAKTYVAGLYVAFYRRNFL</sequence>
<comment type="cofactor">
    <cofactor evidence="2 9">
        <name>Mg(2+)</name>
        <dbReference type="ChEBI" id="CHEBI:18420"/>
    </cofactor>
</comment>
<dbReference type="InterPro" id="IPR020084">
    <property type="entry name" value="NUDIX_hydrolase_CS"/>
</dbReference>
<dbReference type="Gene3D" id="3.90.79.10">
    <property type="entry name" value="Nucleoside Triphosphate Pyrophosphohydrolase"/>
    <property type="match status" value="1"/>
</dbReference>
<comment type="catalytic activity">
    <reaction evidence="1">
        <text>GDP-alpha-D-mannose + H2O = alpha-D-mannose 1-phosphate + GMP + 2 H(+)</text>
        <dbReference type="Rhea" id="RHEA:27978"/>
        <dbReference type="ChEBI" id="CHEBI:15377"/>
        <dbReference type="ChEBI" id="CHEBI:15378"/>
        <dbReference type="ChEBI" id="CHEBI:57527"/>
        <dbReference type="ChEBI" id="CHEBI:58115"/>
        <dbReference type="ChEBI" id="CHEBI:58409"/>
    </reaction>
</comment>
<dbReference type="PANTHER" id="PTHR11839">
    <property type="entry name" value="UDP/ADP-SUGAR PYROPHOSPHATASE"/>
    <property type="match status" value="1"/>
</dbReference>
<keyword evidence="6 12" id="KW-0378">Hydrolase</keyword>
<name>A0AAP2GTA3_9BACT</name>
<dbReference type="InterPro" id="IPR004385">
    <property type="entry name" value="NDP_pyrophosphatase"/>
</dbReference>
<dbReference type="PROSITE" id="PS51462">
    <property type="entry name" value="NUDIX"/>
    <property type="match status" value="1"/>
</dbReference>
<dbReference type="GO" id="GO:0016818">
    <property type="term" value="F:hydrolase activity, acting on acid anhydrides, in phosphorus-containing anhydrides"/>
    <property type="evidence" value="ECO:0007669"/>
    <property type="project" value="InterPro"/>
</dbReference>
<feature type="short sequence motif" description="Nudix box" evidence="10">
    <location>
        <begin position="76"/>
        <end position="98"/>
    </location>
</feature>
<dbReference type="GO" id="GO:0019693">
    <property type="term" value="P:ribose phosphate metabolic process"/>
    <property type="evidence" value="ECO:0007669"/>
    <property type="project" value="TreeGrafter"/>
</dbReference>
<feature type="binding site" evidence="9">
    <location>
        <position position="91"/>
    </location>
    <ligand>
        <name>Mg(2+)</name>
        <dbReference type="ChEBI" id="CHEBI:18420"/>
        <label>1</label>
    </ligand>
</feature>
<keyword evidence="9" id="KW-0479">Metal-binding</keyword>
<comment type="similarity">
    <text evidence="3">Belongs to the Nudix hydrolase family. NudK subfamily.</text>
</comment>
<organism evidence="12 13">
    <name type="scientific">Dawidia cretensis</name>
    <dbReference type="NCBI Taxonomy" id="2782350"/>
    <lineage>
        <taxon>Bacteria</taxon>
        <taxon>Pseudomonadati</taxon>
        <taxon>Bacteroidota</taxon>
        <taxon>Cytophagia</taxon>
        <taxon>Cytophagales</taxon>
        <taxon>Chryseotaleaceae</taxon>
        <taxon>Dawidia</taxon>
    </lineage>
</organism>
<proteinExistence type="inferred from homology"/>
<evidence type="ECO:0000256" key="5">
    <source>
        <dbReference type="ARBA" id="ARBA00016377"/>
    </source>
</evidence>
<dbReference type="NCBIfam" id="TIGR00052">
    <property type="entry name" value="nudix-type nucleoside diphosphatase, YffH/AdpP family"/>
    <property type="match status" value="1"/>
</dbReference>
<evidence type="ECO:0000313" key="13">
    <source>
        <dbReference type="Proteomes" id="UP001319080"/>
    </source>
</evidence>
<gene>
    <name evidence="12" type="ORF">KK062_27270</name>
</gene>
<feature type="binding site" evidence="9">
    <location>
        <position position="95"/>
    </location>
    <ligand>
        <name>Mg(2+)</name>
        <dbReference type="ChEBI" id="CHEBI:18420"/>
        <label>1</label>
    </ligand>
</feature>
<comment type="caution">
    <text evidence="12">The sequence shown here is derived from an EMBL/GenBank/DDBJ whole genome shotgun (WGS) entry which is preliminary data.</text>
</comment>
<dbReference type="AlphaFoldDB" id="A0AAP2GTA3"/>
<evidence type="ECO:0000256" key="9">
    <source>
        <dbReference type="PIRSR" id="PIRSR604385-2"/>
    </source>
</evidence>
<comment type="subunit">
    <text evidence="4">Homodimer.</text>
</comment>
<dbReference type="SUPFAM" id="SSF55811">
    <property type="entry name" value="Nudix"/>
    <property type="match status" value="1"/>
</dbReference>
<evidence type="ECO:0000256" key="10">
    <source>
        <dbReference type="PIRSR" id="PIRSR604385-3"/>
    </source>
</evidence>
<evidence type="ECO:0000256" key="8">
    <source>
        <dbReference type="ARBA" id="ARBA00032272"/>
    </source>
</evidence>
<evidence type="ECO:0000256" key="4">
    <source>
        <dbReference type="ARBA" id="ARBA00011738"/>
    </source>
</evidence>
<evidence type="ECO:0000256" key="7">
    <source>
        <dbReference type="ARBA" id="ARBA00032162"/>
    </source>
</evidence>
<evidence type="ECO:0000256" key="2">
    <source>
        <dbReference type="ARBA" id="ARBA00001946"/>
    </source>
</evidence>
<dbReference type="InterPro" id="IPR015797">
    <property type="entry name" value="NUDIX_hydrolase-like_dom_sf"/>
</dbReference>
<reference evidence="12 13" key="1">
    <citation type="submission" date="2021-05" db="EMBL/GenBank/DDBJ databases">
        <title>A Polyphasic approach of four new species of the genus Ohtaekwangia: Ohtaekwangia histidinii sp. nov., Ohtaekwangia cretensis sp. nov., Ohtaekwangia indiensis sp. nov., Ohtaekwangia reichenbachii sp. nov. from diverse environment.</title>
        <authorList>
            <person name="Octaviana S."/>
        </authorList>
    </citation>
    <scope>NUCLEOTIDE SEQUENCE [LARGE SCALE GENOMIC DNA]</scope>
    <source>
        <strain evidence="12 13">PWU5</strain>
    </source>
</reference>
<feature type="domain" description="Nudix hydrolase" evidence="11">
    <location>
        <begin position="35"/>
        <end position="176"/>
    </location>
</feature>
<keyword evidence="9" id="KW-0460">Magnesium</keyword>
<dbReference type="EMBL" id="JAHESE010000046">
    <property type="protein sequence ID" value="MBT1711974.1"/>
    <property type="molecule type" value="Genomic_DNA"/>
</dbReference>
<protein>
    <recommendedName>
        <fullName evidence="5">GDP-mannose pyrophosphatase</fullName>
    </recommendedName>
    <alternativeName>
        <fullName evidence="7">GDP-mannose hydrolase</fullName>
    </alternativeName>
    <alternativeName>
        <fullName evidence="8">GDPMK</fullName>
    </alternativeName>
</protein>
<dbReference type="GO" id="GO:0006753">
    <property type="term" value="P:nucleoside phosphate metabolic process"/>
    <property type="evidence" value="ECO:0007669"/>
    <property type="project" value="TreeGrafter"/>
</dbReference>
<feature type="binding site" evidence="9">
    <location>
        <position position="75"/>
    </location>
    <ligand>
        <name>Mg(2+)</name>
        <dbReference type="ChEBI" id="CHEBI:18420"/>
        <label>1</label>
    </ligand>
</feature>
<feature type="binding site" evidence="9">
    <location>
        <position position="147"/>
    </location>
    <ligand>
        <name>Mg(2+)</name>
        <dbReference type="ChEBI" id="CHEBI:18420"/>
        <label>1</label>
    </ligand>
</feature>
<evidence type="ECO:0000256" key="3">
    <source>
        <dbReference type="ARBA" id="ARBA00007275"/>
    </source>
</evidence>
<dbReference type="GO" id="GO:0005829">
    <property type="term" value="C:cytosol"/>
    <property type="evidence" value="ECO:0007669"/>
    <property type="project" value="TreeGrafter"/>
</dbReference>
<dbReference type="PROSITE" id="PS00893">
    <property type="entry name" value="NUDIX_BOX"/>
    <property type="match status" value="1"/>
</dbReference>